<reference evidence="1 2" key="1">
    <citation type="submission" date="2018-11" db="EMBL/GenBank/DDBJ databases">
        <authorList>
            <consortium name="Pathogen Informatics"/>
        </authorList>
    </citation>
    <scope>NUCLEOTIDE SEQUENCE [LARGE SCALE GENOMIC DNA]</scope>
</reference>
<evidence type="ECO:0000313" key="1">
    <source>
        <dbReference type="EMBL" id="VDK43755.1"/>
    </source>
</evidence>
<sequence>MDPFVKNLPVGNSDGDLQLFTELSLSKVDVKVLLITASLWSKQKTVSMEKQLPKLGFAFPSAFSQPSRIMLKFWDFLVAAFVNSETRPSLSCAEKSLVISALEASRLRGETPDLQILNSVCKWLTANGKSLGDVNGNWSKLYGRICADLTTM</sequence>
<organism evidence="1 2">
    <name type="scientific">Gongylonema pulchrum</name>
    <dbReference type="NCBI Taxonomy" id="637853"/>
    <lineage>
        <taxon>Eukaryota</taxon>
        <taxon>Metazoa</taxon>
        <taxon>Ecdysozoa</taxon>
        <taxon>Nematoda</taxon>
        <taxon>Chromadorea</taxon>
        <taxon>Rhabditida</taxon>
        <taxon>Spirurina</taxon>
        <taxon>Spiruromorpha</taxon>
        <taxon>Spiruroidea</taxon>
        <taxon>Gongylonematidae</taxon>
        <taxon>Gongylonema</taxon>
    </lineage>
</organism>
<evidence type="ECO:0000313" key="2">
    <source>
        <dbReference type="Proteomes" id="UP000271098"/>
    </source>
</evidence>
<dbReference type="OrthoDB" id="5790596at2759"/>
<name>A0A3P6QSV6_9BILA</name>
<accession>A0A3P6QSV6</accession>
<protein>
    <submittedName>
        <fullName evidence="1">Uncharacterized protein</fullName>
    </submittedName>
</protein>
<proteinExistence type="predicted"/>
<dbReference type="Proteomes" id="UP000271098">
    <property type="component" value="Unassembled WGS sequence"/>
</dbReference>
<gene>
    <name evidence="1" type="ORF">GPUH_LOCUS4257</name>
</gene>
<dbReference type="AlphaFoldDB" id="A0A3P6QSV6"/>
<dbReference type="EMBL" id="UYRT01007873">
    <property type="protein sequence ID" value="VDK43755.1"/>
    <property type="molecule type" value="Genomic_DNA"/>
</dbReference>
<keyword evidence="2" id="KW-1185">Reference proteome</keyword>